<comment type="caution">
    <text evidence="6">The sequence shown here is derived from an EMBL/GenBank/DDBJ whole genome shotgun (WGS) entry which is preliminary data.</text>
</comment>
<dbReference type="PANTHER" id="PTHR11638:SF155">
    <property type="entry name" value="CHAPERONE PROTEIN CLPC1, CHLOROPLASTIC-LIKE"/>
    <property type="match status" value="1"/>
</dbReference>
<dbReference type="InterPro" id="IPR050130">
    <property type="entry name" value="ClpA_ClpB"/>
</dbReference>
<dbReference type="InterPro" id="IPR036628">
    <property type="entry name" value="Clp_N_dom_sf"/>
</dbReference>
<dbReference type="GO" id="GO:0016887">
    <property type="term" value="F:ATP hydrolysis activity"/>
    <property type="evidence" value="ECO:0007669"/>
    <property type="project" value="InterPro"/>
</dbReference>
<dbReference type="SUPFAM" id="SSF52540">
    <property type="entry name" value="P-loop containing nucleoside triphosphate hydrolases"/>
    <property type="match status" value="1"/>
</dbReference>
<dbReference type="Gene3D" id="1.10.8.60">
    <property type="match status" value="1"/>
</dbReference>
<dbReference type="Pfam" id="PF17871">
    <property type="entry name" value="AAA_lid_9"/>
    <property type="match status" value="1"/>
</dbReference>
<reference evidence="6 7" key="1">
    <citation type="submission" date="2022-01" db="EMBL/GenBank/DDBJ databases">
        <authorList>
            <person name="Xiong W."/>
            <person name="Schranz E."/>
        </authorList>
    </citation>
    <scope>NUCLEOTIDE SEQUENCE [LARGE SCALE GENOMIC DNA]</scope>
</reference>
<dbReference type="Gene3D" id="1.10.1780.10">
    <property type="entry name" value="Clp, N-terminal domain"/>
    <property type="match status" value="1"/>
</dbReference>
<keyword evidence="1 4" id="KW-0677">Repeat</keyword>
<dbReference type="Pfam" id="PF02861">
    <property type="entry name" value="Clp_N"/>
    <property type="match status" value="1"/>
</dbReference>
<evidence type="ECO:0000313" key="7">
    <source>
        <dbReference type="Proteomes" id="UP001157418"/>
    </source>
</evidence>
<keyword evidence="2" id="KW-0547">Nucleotide-binding</keyword>
<evidence type="ECO:0000313" key="6">
    <source>
        <dbReference type="EMBL" id="CAH1439677.1"/>
    </source>
</evidence>
<proteinExistence type="predicted"/>
<gene>
    <name evidence="6" type="ORF">LVIROSA_LOCUS25860</name>
</gene>
<dbReference type="InterPro" id="IPR003959">
    <property type="entry name" value="ATPase_AAA_core"/>
</dbReference>
<sequence>MQGALVQSSTFPWAVSNKSKIHSKQSGNTKRQVKMMCTLQTPPLTKATTFSEDAKKVIKFAQEEARQPGHNFVGAEVILLGLIGDFNKVSNEEDVDISAKVFKSIGIFLKDARPEVEEIIGSGSGNVCDVIPFTPRAKHVLESSQEEAQQLGRNYIGSEHLLLGLLRVDGGVNHVLRKLGVSLNDIGTKVMEMVESPKAVNDLIFDNKMPIHEEYGIDLTKLAKEGKLDVLLRRQSQSEIKRVTEILGRLTKNNPCLVGEHDVRKTSIVESLAESISYYNNVPDCLKDKKVISVNMRQFGHGERQEKLKKLIEEIKESGEIILFIEEIHTGIGVEGPIGVANILKQALVRGELQCIGATTPDEYQKLIEKDPTFEKLFQPVKVPDPTFDETLSILFWHLGRYKNHHKVRYTYEALEAACNMSCDSISNRFHPGKAIDLIDEAGSFVGDDEEGLVGLTYLELLKELKWMKEVMLKTKEDMDAFGDKDFKKANKLWDKGIDHKIHMLEIEERIKEINNVVWEGVTITKADIEAIANMHFC</sequence>
<dbReference type="Proteomes" id="UP001157418">
    <property type="component" value="Unassembled WGS sequence"/>
</dbReference>
<keyword evidence="3" id="KW-0067">ATP-binding</keyword>
<dbReference type="Gene3D" id="3.40.50.300">
    <property type="entry name" value="P-loop containing nucleotide triphosphate hydrolases"/>
    <property type="match status" value="1"/>
</dbReference>
<protein>
    <recommendedName>
        <fullName evidence="5">Clp R domain-containing protein</fullName>
    </recommendedName>
</protein>
<evidence type="ECO:0000259" key="5">
    <source>
        <dbReference type="PROSITE" id="PS51903"/>
    </source>
</evidence>
<evidence type="ECO:0000256" key="1">
    <source>
        <dbReference type="ARBA" id="ARBA00022737"/>
    </source>
</evidence>
<dbReference type="GO" id="GO:0005524">
    <property type="term" value="F:ATP binding"/>
    <property type="evidence" value="ECO:0007669"/>
    <property type="project" value="UniProtKB-KW"/>
</dbReference>
<organism evidence="6 7">
    <name type="scientific">Lactuca virosa</name>
    <dbReference type="NCBI Taxonomy" id="75947"/>
    <lineage>
        <taxon>Eukaryota</taxon>
        <taxon>Viridiplantae</taxon>
        <taxon>Streptophyta</taxon>
        <taxon>Embryophyta</taxon>
        <taxon>Tracheophyta</taxon>
        <taxon>Spermatophyta</taxon>
        <taxon>Magnoliopsida</taxon>
        <taxon>eudicotyledons</taxon>
        <taxon>Gunneridae</taxon>
        <taxon>Pentapetalae</taxon>
        <taxon>asterids</taxon>
        <taxon>campanulids</taxon>
        <taxon>Asterales</taxon>
        <taxon>Asteraceae</taxon>
        <taxon>Cichorioideae</taxon>
        <taxon>Cichorieae</taxon>
        <taxon>Lactucinae</taxon>
        <taxon>Lactuca</taxon>
    </lineage>
</organism>
<name>A0AAU9NP80_9ASTR</name>
<dbReference type="GO" id="GO:0034605">
    <property type="term" value="P:cellular response to heat"/>
    <property type="evidence" value="ECO:0007669"/>
    <property type="project" value="TreeGrafter"/>
</dbReference>
<evidence type="ECO:0000256" key="2">
    <source>
        <dbReference type="ARBA" id="ARBA00022741"/>
    </source>
</evidence>
<dbReference type="CDD" id="cd00009">
    <property type="entry name" value="AAA"/>
    <property type="match status" value="1"/>
</dbReference>
<dbReference type="InterPro" id="IPR041546">
    <property type="entry name" value="ClpA/ClpB_AAA_lid"/>
</dbReference>
<dbReference type="Pfam" id="PF00004">
    <property type="entry name" value="AAA"/>
    <property type="match status" value="1"/>
</dbReference>
<dbReference type="EMBL" id="CAKMRJ010005179">
    <property type="protein sequence ID" value="CAH1439678.1"/>
    <property type="molecule type" value="Genomic_DNA"/>
</dbReference>
<dbReference type="InterPro" id="IPR027417">
    <property type="entry name" value="P-loop_NTPase"/>
</dbReference>
<evidence type="ECO:0000256" key="3">
    <source>
        <dbReference type="ARBA" id="ARBA00022840"/>
    </source>
</evidence>
<dbReference type="Gene3D" id="4.10.860.10">
    <property type="entry name" value="UVR domain"/>
    <property type="match status" value="1"/>
</dbReference>
<feature type="domain" description="Clp R" evidence="5">
    <location>
        <begin position="44"/>
        <end position="196"/>
    </location>
</feature>
<evidence type="ECO:0000256" key="4">
    <source>
        <dbReference type="PROSITE-ProRule" id="PRU01251"/>
    </source>
</evidence>
<dbReference type="GO" id="GO:0005737">
    <property type="term" value="C:cytoplasm"/>
    <property type="evidence" value="ECO:0007669"/>
    <property type="project" value="TreeGrafter"/>
</dbReference>
<dbReference type="PROSITE" id="PS51903">
    <property type="entry name" value="CLP_R"/>
    <property type="match status" value="1"/>
</dbReference>
<dbReference type="InterPro" id="IPR004176">
    <property type="entry name" value="Clp_R_N"/>
</dbReference>
<dbReference type="PANTHER" id="PTHR11638">
    <property type="entry name" value="ATP-DEPENDENT CLP PROTEASE"/>
    <property type="match status" value="1"/>
</dbReference>
<accession>A0AAU9NP80</accession>
<dbReference type="SUPFAM" id="SSF81923">
    <property type="entry name" value="Double Clp-N motif"/>
    <property type="match status" value="1"/>
</dbReference>
<keyword evidence="7" id="KW-1185">Reference proteome</keyword>
<dbReference type="EMBL" id="CAKMRJ010005179">
    <property type="protein sequence ID" value="CAH1439677.1"/>
    <property type="molecule type" value="Genomic_DNA"/>
</dbReference>
<dbReference type="AlphaFoldDB" id="A0AAU9NP80"/>